<dbReference type="SMART" id="SM00388">
    <property type="entry name" value="HisKA"/>
    <property type="match status" value="1"/>
</dbReference>
<dbReference type="InterPro" id="IPR003594">
    <property type="entry name" value="HATPase_dom"/>
</dbReference>
<dbReference type="PANTHER" id="PTHR43304">
    <property type="entry name" value="PHYTOCHROME-LIKE PROTEIN CPH1"/>
    <property type="match status" value="1"/>
</dbReference>
<dbReference type="Gene3D" id="1.10.287.130">
    <property type="match status" value="1"/>
</dbReference>
<feature type="domain" description="PAC" evidence="10">
    <location>
        <begin position="345"/>
        <end position="396"/>
    </location>
</feature>
<evidence type="ECO:0000256" key="5">
    <source>
        <dbReference type="ARBA" id="ARBA00022777"/>
    </source>
</evidence>
<accession>A0A5A9X6P1</accession>
<keyword evidence="7" id="KW-0812">Transmembrane</keyword>
<gene>
    <name evidence="11" type="ORF">ET418_17640</name>
</gene>
<feature type="domain" description="PAC" evidence="10">
    <location>
        <begin position="600"/>
        <end position="652"/>
    </location>
</feature>
<dbReference type="PROSITE" id="PS50113">
    <property type="entry name" value="PAC"/>
    <property type="match status" value="4"/>
</dbReference>
<feature type="domain" description="PAS" evidence="9">
    <location>
        <begin position="274"/>
        <end position="327"/>
    </location>
</feature>
<feature type="domain" description="PAS" evidence="9">
    <location>
        <begin position="112"/>
        <end position="155"/>
    </location>
</feature>
<dbReference type="InterPro" id="IPR036097">
    <property type="entry name" value="HisK_dim/P_sf"/>
</dbReference>
<dbReference type="InterPro" id="IPR035965">
    <property type="entry name" value="PAS-like_dom_sf"/>
</dbReference>
<dbReference type="SUPFAM" id="SSF55785">
    <property type="entry name" value="PYP-like sensor domain (PAS domain)"/>
    <property type="match status" value="4"/>
</dbReference>
<dbReference type="SUPFAM" id="SSF47384">
    <property type="entry name" value="Homodimeric domain of signal transducing histidine kinase"/>
    <property type="match status" value="1"/>
</dbReference>
<sequence>MAETRQHVVSLAAAVALCGVIFVIDLLTPPGAAVWIGYLFIPLFLFRWLGVGPVTWLAGACTVLMLVDLLATPPATHFEISLFNRILAIIVLWLSVAFLRMHARMQASCVESEARYDSLFNSSNDAMLIIEPHHGSIVDANPAAVAFYGYPKEQLTAMRIFDINTNDEAETRDNMKHAGNGASSRFVFQHRLADGSLRSVEVSSGTISFRGRDHLFSIVADITERKRVEQELQQAHAELEQRVAERTCELADTIQVLKMEIAERERVEDALRENEERYRSLFNNSIDGILLATSGGDVLEANPEACRILGMTEAEVCGRNRQDIVDMTDERATILLDERAHTGKARGEVMFIRKDGSRVPCDISSSLFADKDGNLRACIIFRDASERKRTEEYLVRTADEIRDLYDNAPCGYHSLNDHGVFVLINDTELNWLGYRSHEVIGKMSFSDILADGSKGVFAETFSRLKREGQVKGAEFELVRKDGSHMSVMVNAVAIRDGDGNYVMCRATAFDITALKQTESALRRSNERYMLAVQGASDSIWDWDLETNTAFVSSRWKEMLGYGENEIDNVMEEWMSLIHPDDYQVALEALNNYLDGRIPEFCLECRLRHQDGSYRWVLTRGACFRDSDGNPHRMAGSHTDITERKLAEQQLLAETAERLRTEQDLREKERLMLLQSRQAAMGEMIGNIAHQWRQPLNTLGLIIQRLQLFYNSGKFDANFLRENTQEAMKLVYHMSRTIDDFRNFFKPDKEKSSFSVHATILQTISLINESFKAHHIQIDADTEGDVRVLGFPNEYSQVVLNILLNARDAFAERGMDDARVVIRSFCREGASVVTIRDNAGGIPAHILEKMFEPYFTTKGPDMGTGIGLFMAKTIIEKNMNGTLSARNRGDGAEFTIEV</sequence>
<evidence type="ECO:0000256" key="2">
    <source>
        <dbReference type="ARBA" id="ARBA00012438"/>
    </source>
</evidence>
<evidence type="ECO:0000259" key="10">
    <source>
        <dbReference type="PROSITE" id="PS50113"/>
    </source>
</evidence>
<evidence type="ECO:0000259" key="8">
    <source>
        <dbReference type="PROSITE" id="PS50109"/>
    </source>
</evidence>
<reference evidence="11 12" key="1">
    <citation type="submission" date="2019-04" db="EMBL/GenBank/DDBJ databases">
        <title>Geobacter ruber sp. nov., ferric-reducing bacteria isolated from paddy soil.</title>
        <authorList>
            <person name="Xu Z."/>
            <person name="Masuda Y."/>
            <person name="Itoh H."/>
            <person name="Senoo K."/>
        </authorList>
    </citation>
    <scope>NUCLEOTIDE SEQUENCE [LARGE SCALE GENOMIC DNA]</scope>
    <source>
        <strain evidence="11 12">Red88</strain>
    </source>
</reference>
<comment type="catalytic activity">
    <reaction evidence="1">
        <text>ATP + protein L-histidine = ADP + protein N-phospho-L-histidine.</text>
        <dbReference type="EC" id="2.7.13.3"/>
    </reaction>
</comment>
<dbReference type="PANTHER" id="PTHR43304:SF1">
    <property type="entry name" value="PAC DOMAIN-CONTAINING PROTEIN"/>
    <property type="match status" value="1"/>
</dbReference>
<evidence type="ECO:0000256" key="1">
    <source>
        <dbReference type="ARBA" id="ARBA00000085"/>
    </source>
</evidence>
<protein>
    <recommendedName>
        <fullName evidence="2">histidine kinase</fullName>
        <ecNumber evidence="2">2.7.13.3</ecNumber>
    </recommendedName>
</protein>
<feature type="domain" description="Histidine kinase" evidence="8">
    <location>
        <begin position="686"/>
        <end position="897"/>
    </location>
</feature>
<dbReference type="InterPro" id="IPR013655">
    <property type="entry name" value="PAS_fold_3"/>
</dbReference>
<evidence type="ECO:0000256" key="7">
    <source>
        <dbReference type="SAM" id="Phobius"/>
    </source>
</evidence>
<keyword evidence="7" id="KW-1133">Transmembrane helix</keyword>
<dbReference type="Gene3D" id="3.30.450.20">
    <property type="entry name" value="PAS domain"/>
    <property type="match status" value="4"/>
</dbReference>
<feature type="transmembrane region" description="Helical" evidence="7">
    <location>
        <begin position="82"/>
        <end position="99"/>
    </location>
</feature>
<dbReference type="EMBL" id="SRSD01000013">
    <property type="protein sequence ID" value="KAA0888035.1"/>
    <property type="molecule type" value="Genomic_DNA"/>
</dbReference>
<dbReference type="AlphaFoldDB" id="A0A5A9X6P1"/>
<keyword evidence="5 11" id="KW-0418">Kinase</keyword>
<dbReference type="InterPro" id="IPR005467">
    <property type="entry name" value="His_kinase_dom"/>
</dbReference>
<dbReference type="CDD" id="cd00082">
    <property type="entry name" value="HisKA"/>
    <property type="match status" value="1"/>
</dbReference>
<dbReference type="InterPro" id="IPR013767">
    <property type="entry name" value="PAS_fold"/>
</dbReference>
<evidence type="ECO:0000256" key="6">
    <source>
        <dbReference type="SAM" id="Coils"/>
    </source>
</evidence>
<dbReference type="EC" id="2.7.13.3" evidence="2"/>
<keyword evidence="12" id="KW-1185">Reference proteome</keyword>
<feature type="domain" description="PAS" evidence="9">
    <location>
        <begin position="397"/>
        <end position="468"/>
    </location>
</feature>
<dbReference type="Gene3D" id="3.30.565.10">
    <property type="entry name" value="Histidine kinase-like ATPase, C-terminal domain"/>
    <property type="match status" value="1"/>
</dbReference>
<dbReference type="PRINTS" id="PR00344">
    <property type="entry name" value="BCTRLSENSOR"/>
</dbReference>
<dbReference type="InterPro" id="IPR003661">
    <property type="entry name" value="HisK_dim/P_dom"/>
</dbReference>
<dbReference type="CDD" id="cd00130">
    <property type="entry name" value="PAS"/>
    <property type="match status" value="4"/>
</dbReference>
<evidence type="ECO:0000256" key="3">
    <source>
        <dbReference type="ARBA" id="ARBA00022553"/>
    </source>
</evidence>
<dbReference type="InterPro" id="IPR052162">
    <property type="entry name" value="Sensor_kinase/Photoreceptor"/>
</dbReference>
<keyword evidence="4" id="KW-0808">Transferase</keyword>
<feature type="transmembrane region" description="Helical" evidence="7">
    <location>
        <begin position="7"/>
        <end position="26"/>
    </location>
</feature>
<dbReference type="Pfam" id="PF00989">
    <property type="entry name" value="PAS"/>
    <property type="match status" value="1"/>
</dbReference>
<dbReference type="InterPro" id="IPR000014">
    <property type="entry name" value="PAS"/>
</dbReference>
<dbReference type="SMART" id="SM00091">
    <property type="entry name" value="PAS"/>
    <property type="match status" value="4"/>
</dbReference>
<organism evidence="11 12">
    <name type="scientific">Oryzomonas rubra</name>
    <dbReference type="NCBI Taxonomy" id="2509454"/>
    <lineage>
        <taxon>Bacteria</taxon>
        <taxon>Pseudomonadati</taxon>
        <taxon>Thermodesulfobacteriota</taxon>
        <taxon>Desulfuromonadia</taxon>
        <taxon>Geobacterales</taxon>
        <taxon>Geobacteraceae</taxon>
        <taxon>Oryzomonas</taxon>
    </lineage>
</organism>
<feature type="coiled-coil region" evidence="6">
    <location>
        <begin position="222"/>
        <end position="284"/>
    </location>
</feature>
<feature type="domain" description="PAC" evidence="10">
    <location>
        <begin position="182"/>
        <end position="234"/>
    </location>
</feature>
<dbReference type="OrthoDB" id="5389102at2"/>
<evidence type="ECO:0000313" key="12">
    <source>
        <dbReference type="Proteomes" id="UP000324298"/>
    </source>
</evidence>
<evidence type="ECO:0000313" key="11">
    <source>
        <dbReference type="EMBL" id="KAA0888035.1"/>
    </source>
</evidence>
<dbReference type="InterPro" id="IPR000700">
    <property type="entry name" value="PAS-assoc_C"/>
</dbReference>
<dbReference type="PROSITE" id="PS50109">
    <property type="entry name" value="HIS_KIN"/>
    <property type="match status" value="1"/>
</dbReference>
<keyword evidence="7" id="KW-0472">Membrane</keyword>
<name>A0A5A9X6P1_9BACT</name>
<proteinExistence type="predicted"/>
<evidence type="ECO:0000259" key="9">
    <source>
        <dbReference type="PROSITE" id="PS50112"/>
    </source>
</evidence>
<feature type="domain" description="PAS" evidence="9">
    <location>
        <begin position="524"/>
        <end position="596"/>
    </location>
</feature>
<dbReference type="Pfam" id="PF08447">
    <property type="entry name" value="PAS_3"/>
    <property type="match status" value="1"/>
</dbReference>
<dbReference type="NCBIfam" id="TIGR00229">
    <property type="entry name" value="sensory_box"/>
    <property type="match status" value="4"/>
</dbReference>
<dbReference type="Proteomes" id="UP000324298">
    <property type="component" value="Unassembled WGS sequence"/>
</dbReference>
<dbReference type="SUPFAM" id="SSF55874">
    <property type="entry name" value="ATPase domain of HSP90 chaperone/DNA topoisomerase II/histidine kinase"/>
    <property type="match status" value="1"/>
</dbReference>
<dbReference type="GO" id="GO:0000155">
    <property type="term" value="F:phosphorelay sensor kinase activity"/>
    <property type="evidence" value="ECO:0007669"/>
    <property type="project" value="InterPro"/>
</dbReference>
<dbReference type="InterPro" id="IPR036890">
    <property type="entry name" value="HATPase_C_sf"/>
</dbReference>
<dbReference type="SMART" id="SM00387">
    <property type="entry name" value="HATPase_c"/>
    <property type="match status" value="1"/>
</dbReference>
<feature type="domain" description="PAC" evidence="10">
    <location>
        <begin position="471"/>
        <end position="523"/>
    </location>
</feature>
<dbReference type="RefSeq" id="WP_149309901.1">
    <property type="nucleotide sequence ID" value="NZ_SRSD01000013.1"/>
</dbReference>
<dbReference type="Pfam" id="PF13426">
    <property type="entry name" value="PAS_9"/>
    <property type="match status" value="2"/>
</dbReference>
<dbReference type="PROSITE" id="PS50112">
    <property type="entry name" value="PAS"/>
    <property type="match status" value="4"/>
</dbReference>
<dbReference type="InterPro" id="IPR001610">
    <property type="entry name" value="PAC"/>
</dbReference>
<dbReference type="Pfam" id="PF02518">
    <property type="entry name" value="HATPase_c"/>
    <property type="match status" value="1"/>
</dbReference>
<dbReference type="SMART" id="SM00086">
    <property type="entry name" value="PAC"/>
    <property type="match status" value="4"/>
</dbReference>
<keyword evidence="6" id="KW-0175">Coiled coil</keyword>
<comment type="caution">
    <text evidence="11">The sequence shown here is derived from an EMBL/GenBank/DDBJ whole genome shotgun (WGS) entry which is preliminary data.</text>
</comment>
<evidence type="ECO:0000256" key="4">
    <source>
        <dbReference type="ARBA" id="ARBA00022679"/>
    </source>
</evidence>
<dbReference type="GO" id="GO:0006355">
    <property type="term" value="P:regulation of DNA-templated transcription"/>
    <property type="evidence" value="ECO:0007669"/>
    <property type="project" value="InterPro"/>
</dbReference>
<keyword evidence="3" id="KW-0597">Phosphoprotein</keyword>
<dbReference type="InterPro" id="IPR004358">
    <property type="entry name" value="Sig_transdc_His_kin-like_C"/>
</dbReference>